<evidence type="ECO:0000313" key="2">
    <source>
        <dbReference type="Proteomes" id="UP000441399"/>
    </source>
</evidence>
<evidence type="ECO:0000313" key="1">
    <source>
        <dbReference type="EMBL" id="CAA0114938.1"/>
    </source>
</evidence>
<dbReference type="EMBL" id="CACSIO010000023">
    <property type="protein sequence ID" value="CAA0114938.1"/>
    <property type="molecule type" value="Genomic_DNA"/>
</dbReference>
<name>A0A5S9QC52_9GAMM</name>
<dbReference type="OrthoDB" id="9866903at2"/>
<proteinExistence type="predicted"/>
<accession>A0A5S9QC52</accession>
<reference evidence="1 2" key="1">
    <citation type="submission" date="2019-11" db="EMBL/GenBank/DDBJ databases">
        <authorList>
            <person name="Holert J."/>
        </authorList>
    </citation>
    <scope>NUCLEOTIDE SEQUENCE [LARGE SCALE GENOMIC DNA]</scope>
    <source>
        <strain evidence="1">SB11_3</strain>
    </source>
</reference>
<keyword evidence="2" id="KW-1185">Reference proteome</keyword>
<dbReference type="AlphaFoldDB" id="A0A5S9QC52"/>
<organism evidence="1 2">
    <name type="scientific">BD1-7 clade bacterium</name>
    <dbReference type="NCBI Taxonomy" id="2029982"/>
    <lineage>
        <taxon>Bacteria</taxon>
        <taxon>Pseudomonadati</taxon>
        <taxon>Pseudomonadota</taxon>
        <taxon>Gammaproteobacteria</taxon>
        <taxon>Cellvibrionales</taxon>
        <taxon>Spongiibacteraceae</taxon>
        <taxon>BD1-7 clade</taxon>
    </lineage>
</organism>
<sequence>MPYATKATSAYAIDTVGCCDSSAFIEDTVRRSCLRHQQQLAQKRHVVKRYPNMK</sequence>
<gene>
    <name evidence="1" type="ORF">OPDIPICF_01665</name>
</gene>
<protein>
    <submittedName>
        <fullName evidence="1">Uncharacterized protein</fullName>
    </submittedName>
</protein>
<dbReference type="Proteomes" id="UP000441399">
    <property type="component" value="Unassembled WGS sequence"/>
</dbReference>